<dbReference type="Gene3D" id="1.10.12.10">
    <property type="entry name" value="Lyase 2-enoyl-coa Hydratase, Chain A, domain 2"/>
    <property type="match status" value="1"/>
</dbReference>
<accession>A0A6J7PS54</accession>
<dbReference type="Gene3D" id="3.90.226.10">
    <property type="entry name" value="2-enoyl-CoA Hydratase, Chain A, domain 1"/>
    <property type="match status" value="1"/>
</dbReference>
<evidence type="ECO:0000313" key="3">
    <source>
        <dbReference type="EMBL" id="CAB5006359.1"/>
    </source>
</evidence>
<dbReference type="EMBL" id="CAFBOZ010000131">
    <property type="protein sequence ID" value="CAB5006359.1"/>
    <property type="molecule type" value="Genomic_DNA"/>
</dbReference>
<dbReference type="PANTHER" id="PTHR42964:SF1">
    <property type="entry name" value="POLYKETIDE BIOSYNTHESIS ENOYL-COA HYDRATASE PKSH-RELATED"/>
    <property type="match status" value="1"/>
</dbReference>
<dbReference type="InterPro" id="IPR001753">
    <property type="entry name" value="Enoyl-CoA_hydra/iso"/>
</dbReference>
<dbReference type="InterPro" id="IPR014748">
    <property type="entry name" value="Enoyl-CoA_hydra_C"/>
</dbReference>
<dbReference type="AlphaFoldDB" id="A0A6J7PS54"/>
<dbReference type="InterPro" id="IPR029045">
    <property type="entry name" value="ClpP/crotonase-like_dom_sf"/>
</dbReference>
<dbReference type="PANTHER" id="PTHR42964">
    <property type="entry name" value="ENOYL-COA HYDRATASE"/>
    <property type="match status" value="1"/>
</dbReference>
<evidence type="ECO:0000313" key="2">
    <source>
        <dbReference type="EMBL" id="CAB4944328.1"/>
    </source>
</evidence>
<comment type="similarity">
    <text evidence="1">Belongs to the enoyl-CoA hydratase/isomerase family.</text>
</comment>
<reference evidence="3" key="1">
    <citation type="submission" date="2020-05" db="EMBL/GenBank/DDBJ databases">
        <authorList>
            <person name="Chiriac C."/>
            <person name="Salcher M."/>
            <person name="Ghai R."/>
            <person name="Kavagutti S V."/>
        </authorList>
    </citation>
    <scope>NUCLEOTIDE SEQUENCE</scope>
</reference>
<dbReference type="InterPro" id="IPR051683">
    <property type="entry name" value="Enoyl-CoA_Hydratase/Isomerase"/>
</dbReference>
<organism evidence="3">
    <name type="scientific">freshwater metagenome</name>
    <dbReference type="NCBI Taxonomy" id="449393"/>
    <lineage>
        <taxon>unclassified sequences</taxon>
        <taxon>metagenomes</taxon>
        <taxon>ecological metagenomes</taxon>
    </lineage>
</organism>
<dbReference type="Pfam" id="PF00378">
    <property type="entry name" value="ECH_1"/>
    <property type="match status" value="1"/>
</dbReference>
<dbReference type="EMBL" id="CAFBNF010000104">
    <property type="protein sequence ID" value="CAB4944328.1"/>
    <property type="molecule type" value="Genomic_DNA"/>
</dbReference>
<dbReference type="CDD" id="cd06558">
    <property type="entry name" value="crotonase-like"/>
    <property type="match status" value="1"/>
</dbReference>
<dbReference type="SUPFAM" id="SSF52096">
    <property type="entry name" value="ClpP/crotonase"/>
    <property type="match status" value="1"/>
</dbReference>
<protein>
    <submittedName>
        <fullName evidence="3">Unannotated protein</fullName>
    </submittedName>
</protein>
<evidence type="ECO:0000256" key="1">
    <source>
        <dbReference type="ARBA" id="ARBA00005254"/>
    </source>
</evidence>
<sequence length="260" mass="27032">MSDESTEPTVRYDVAGGVATLTLNRPEARNALDVASMELAMTLLAEAATNDAVRVVVLTGEGTVFCSGADLRDATTAGGGFGRGTQVLADLLAALNDHPKPTIARVQGHVAGGGNGLVAACDLAVASDTAKFAFTEVRVGVAPAVISVVCLPLMRPRDAAELLLTGERVSAERVREAGLINAVVHAEALDAHVRVWVEQLSAAGPIAVSETKKLLRTVPTMSRDDGFAMTAALSARLFASDEAREGMTAFLERRPAVWGA</sequence>
<name>A0A6J7PS54_9ZZZZ</name>
<gene>
    <name evidence="2" type="ORF">UFOPK3773_01036</name>
    <name evidence="3" type="ORF">UFOPK3992_01007</name>
</gene>
<proteinExistence type="inferred from homology"/>